<gene>
    <name evidence="6" type="ORF">DCF82_05295</name>
</gene>
<accession>A0A3B8WBC7</accession>
<reference evidence="6 7" key="1">
    <citation type="journal article" date="2018" name="Nat. Biotechnol.">
        <title>A standardized bacterial taxonomy based on genome phylogeny substantially revises the tree of life.</title>
        <authorList>
            <person name="Parks D.H."/>
            <person name="Chuvochina M."/>
            <person name="Waite D.W."/>
            <person name="Rinke C."/>
            <person name="Skarshewski A."/>
            <person name="Chaumeil P.A."/>
            <person name="Hugenholtz P."/>
        </authorList>
    </citation>
    <scope>NUCLEOTIDE SEQUENCE [LARGE SCALE GENOMIC DNA]</scope>
    <source>
        <strain evidence="6">UBA9049</strain>
    </source>
</reference>
<dbReference type="PRINTS" id="PR00119">
    <property type="entry name" value="CATATPASE"/>
</dbReference>
<keyword evidence="2" id="KW-0812">Transmembrane</keyword>
<dbReference type="InterPro" id="IPR023299">
    <property type="entry name" value="ATPase_P-typ_cyto_dom_N"/>
</dbReference>
<dbReference type="GO" id="GO:0043682">
    <property type="term" value="F:P-type divalent copper transporter activity"/>
    <property type="evidence" value="ECO:0007669"/>
    <property type="project" value="TreeGrafter"/>
</dbReference>
<dbReference type="Gene3D" id="3.40.1110.10">
    <property type="entry name" value="Calcium-transporting ATPase, cytoplasmic domain N"/>
    <property type="match status" value="1"/>
</dbReference>
<keyword evidence="5" id="KW-0472">Membrane</keyword>
<evidence type="ECO:0000256" key="5">
    <source>
        <dbReference type="ARBA" id="ARBA00023136"/>
    </source>
</evidence>
<dbReference type="Gene3D" id="3.40.50.1000">
    <property type="entry name" value="HAD superfamily/HAD-like"/>
    <property type="match status" value="1"/>
</dbReference>
<dbReference type="EMBL" id="DLYI01000063">
    <property type="protein sequence ID" value="HAC27214.1"/>
    <property type="molecule type" value="Genomic_DNA"/>
</dbReference>
<dbReference type="GO" id="GO:0005524">
    <property type="term" value="F:ATP binding"/>
    <property type="evidence" value="ECO:0007669"/>
    <property type="project" value="InterPro"/>
</dbReference>
<dbReference type="GO" id="GO:0055070">
    <property type="term" value="P:copper ion homeostasis"/>
    <property type="evidence" value="ECO:0007669"/>
    <property type="project" value="TreeGrafter"/>
</dbReference>
<dbReference type="PANTHER" id="PTHR43520">
    <property type="entry name" value="ATP7, ISOFORM B"/>
    <property type="match status" value="1"/>
</dbReference>
<protein>
    <submittedName>
        <fullName evidence="6">ATPase P</fullName>
    </submittedName>
</protein>
<sequence>TVVHVAQDGKLVGLIAIADAPRPTATAMVKKMRERGVEVAMLTGDNQATAERIARELGIEMVIADVLPGQKADKIKELQAQGKKVGMVGDGVNDAPALTQAEVGFAIGAGT</sequence>
<keyword evidence="4" id="KW-1133">Transmembrane helix</keyword>
<evidence type="ECO:0000256" key="3">
    <source>
        <dbReference type="ARBA" id="ARBA00022967"/>
    </source>
</evidence>
<evidence type="ECO:0000256" key="2">
    <source>
        <dbReference type="ARBA" id="ARBA00022692"/>
    </source>
</evidence>
<comment type="subcellular location">
    <subcellularLocation>
        <location evidence="1">Membrane</location>
    </subcellularLocation>
</comment>
<dbReference type="GO" id="GO:0016020">
    <property type="term" value="C:membrane"/>
    <property type="evidence" value="ECO:0007669"/>
    <property type="project" value="UniProtKB-SubCell"/>
</dbReference>
<dbReference type="GO" id="GO:0005507">
    <property type="term" value="F:copper ion binding"/>
    <property type="evidence" value="ECO:0007669"/>
    <property type="project" value="TreeGrafter"/>
</dbReference>
<evidence type="ECO:0000313" key="6">
    <source>
        <dbReference type="EMBL" id="HAC27214.1"/>
    </source>
</evidence>
<dbReference type="Pfam" id="PF00702">
    <property type="entry name" value="Hydrolase"/>
    <property type="match status" value="1"/>
</dbReference>
<dbReference type="NCBIfam" id="TIGR01494">
    <property type="entry name" value="ATPase_P-type"/>
    <property type="match status" value="1"/>
</dbReference>
<dbReference type="InterPro" id="IPR023214">
    <property type="entry name" value="HAD_sf"/>
</dbReference>
<dbReference type="SUPFAM" id="SSF56784">
    <property type="entry name" value="HAD-like"/>
    <property type="match status" value="1"/>
</dbReference>
<dbReference type="AlphaFoldDB" id="A0A3B8WBC7"/>
<dbReference type="PANTHER" id="PTHR43520:SF8">
    <property type="entry name" value="P-TYPE CU(+) TRANSPORTER"/>
    <property type="match status" value="1"/>
</dbReference>
<feature type="non-terminal residue" evidence="6">
    <location>
        <position position="111"/>
    </location>
</feature>
<evidence type="ECO:0000256" key="4">
    <source>
        <dbReference type="ARBA" id="ARBA00022989"/>
    </source>
</evidence>
<organism evidence="6 7">
    <name type="scientific">Marinobacter nauticus</name>
    <name type="common">Marinobacter hydrocarbonoclasticus</name>
    <name type="synonym">Marinobacter aquaeolei</name>
    <dbReference type="NCBI Taxonomy" id="2743"/>
    <lineage>
        <taxon>Bacteria</taxon>
        <taxon>Pseudomonadati</taxon>
        <taxon>Pseudomonadota</taxon>
        <taxon>Gammaproteobacteria</taxon>
        <taxon>Pseudomonadales</taxon>
        <taxon>Marinobacteraceae</taxon>
        <taxon>Marinobacter</taxon>
    </lineage>
</organism>
<feature type="non-terminal residue" evidence="6">
    <location>
        <position position="1"/>
    </location>
</feature>
<name>A0A3B8WBC7_MARNT</name>
<dbReference type="Proteomes" id="UP000261325">
    <property type="component" value="Unassembled WGS sequence"/>
</dbReference>
<evidence type="ECO:0000256" key="1">
    <source>
        <dbReference type="ARBA" id="ARBA00004370"/>
    </source>
</evidence>
<comment type="caution">
    <text evidence="6">The sequence shown here is derived from an EMBL/GenBank/DDBJ whole genome shotgun (WGS) entry which is preliminary data.</text>
</comment>
<proteinExistence type="predicted"/>
<dbReference type="GO" id="GO:0016887">
    <property type="term" value="F:ATP hydrolysis activity"/>
    <property type="evidence" value="ECO:0007669"/>
    <property type="project" value="InterPro"/>
</dbReference>
<dbReference type="InterPro" id="IPR036412">
    <property type="entry name" value="HAD-like_sf"/>
</dbReference>
<evidence type="ECO:0000313" key="7">
    <source>
        <dbReference type="Proteomes" id="UP000261325"/>
    </source>
</evidence>
<dbReference type="InterPro" id="IPR001757">
    <property type="entry name" value="P_typ_ATPase"/>
</dbReference>
<keyword evidence="3" id="KW-1278">Translocase</keyword>